<dbReference type="EMBL" id="AVOT02000029">
    <property type="protein sequence ID" value="MBW0460569.1"/>
    <property type="molecule type" value="Genomic_DNA"/>
</dbReference>
<organism evidence="1 2">
    <name type="scientific">Austropuccinia psidii MF-1</name>
    <dbReference type="NCBI Taxonomy" id="1389203"/>
    <lineage>
        <taxon>Eukaryota</taxon>
        <taxon>Fungi</taxon>
        <taxon>Dikarya</taxon>
        <taxon>Basidiomycota</taxon>
        <taxon>Pucciniomycotina</taxon>
        <taxon>Pucciniomycetes</taxon>
        <taxon>Pucciniales</taxon>
        <taxon>Sphaerophragmiaceae</taxon>
        <taxon>Austropuccinia</taxon>
    </lineage>
</organism>
<protein>
    <submittedName>
        <fullName evidence="1">Uncharacterized protein</fullName>
    </submittedName>
</protein>
<proteinExistence type="predicted"/>
<dbReference type="Proteomes" id="UP000765509">
    <property type="component" value="Unassembled WGS sequence"/>
</dbReference>
<evidence type="ECO:0000313" key="2">
    <source>
        <dbReference type="Proteomes" id="UP000765509"/>
    </source>
</evidence>
<evidence type="ECO:0000313" key="1">
    <source>
        <dbReference type="EMBL" id="MBW0460569.1"/>
    </source>
</evidence>
<sequence>MPIYKQVTSPEMNILLPFSPDPSIHNEKHSEAHFLKHLIYMFQPGSLTWAKIIAASVSDTMDEFCIPKPPGTTKASIDEVNILLDIIAYFECLRRPSISPMELISMAWKSPSGANNADYA</sequence>
<dbReference type="OrthoDB" id="2506917at2759"/>
<gene>
    <name evidence="1" type="ORF">O181_000284</name>
</gene>
<reference evidence="1" key="1">
    <citation type="submission" date="2021-03" db="EMBL/GenBank/DDBJ databases">
        <title>Draft genome sequence of rust myrtle Austropuccinia psidii MF-1, a brazilian biotype.</title>
        <authorList>
            <person name="Quecine M.C."/>
            <person name="Pachon D.M.R."/>
            <person name="Bonatelli M.L."/>
            <person name="Correr F.H."/>
            <person name="Franceschini L.M."/>
            <person name="Leite T.F."/>
            <person name="Margarido G.R.A."/>
            <person name="Almeida C.A."/>
            <person name="Ferrarezi J.A."/>
            <person name="Labate C.A."/>
        </authorList>
    </citation>
    <scope>NUCLEOTIDE SEQUENCE</scope>
    <source>
        <strain evidence="1">MF-1</strain>
    </source>
</reference>
<accession>A0A9Q3GAS3</accession>
<name>A0A9Q3GAS3_9BASI</name>
<comment type="caution">
    <text evidence="1">The sequence shown here is derived from an EMBL/GenBank/DDBJ whole genome shotgun (WGS) entry which is preliminary data.</text>
</comment>
<keyword evidence="2" id="KW-1185">Reference proteome</keyword>
<dbReference type="AlphaFoldDB" id="A0A9Q3GAS3"/>